<dbReference type="InterPro" id="IPR058240">
    <property type="entry name" value="rSAM_sf"/>
</dbReference>
<dbReference type="PROSITE" id="PS51332">
    <property type="entry name" value="B12_BINDING"/>
    <property type="match status" value="1"/>
</dbReference>
<dbReference type="Pfam" id="PF02310">
    <property type="entry name" value="B12-binding"/>
    <property type="match status" value="1"/>
</dbReference>
<dbReference type="InterPro" id="IPR006638">
    <property type="entry name" value="Elp3/MiaA/NifB-like_rSAM"/>
</dbReference>
<reference evidence="8 9" key="1">
    <citation type="journal article" date="2020" name="J Geophys Res Biogeosci">
        <title>Magnetotaxis as an Adaptation to Enable Bacterial Shuttling of Microbial Sulfur and Sulfur Cycling Across Aquatic Oxic#Anoxic Interfaces.</title>
        <authorList>
            <person name="Li J."/>
            <person name="Liu P."/>
            <person name="Wang J."/>
            <person name="Roberts A.P."/>
            <person name="Pan Y."/>
        </authorList>
    </citation>
    <scope>NUCLEOTIDE SEQUENCE [LARGE SCALE GENOMIC DNA]</scope>
    <source>
        <strain evidence="8 9">MYR-1_YQ</strain>
    </source>
</reference>
<dbReference type="InterPro" id="IPR023404">
    <property type="entry name" value="rSAM_horseshoe"/>
</dbReference>
<feature type="domain" description="B12-binding" evidence="6">
    <location>
        <begin position="22"/>
        <end position="155"/>
    </location>
</feature>
<keyword evidence="3" id="KW-0479">Metal-binding</keyword>
<evidence type="ECO:0000313" key="8">
    <source>
        <dbReference type="EMBL" id="MBV6341299.1"/>
    </source>
</evidence>
<dbReference type="SFLD" id="SFLDG01082">
    <property type="entry name" value="B12-binding_domain_containing"/>
    <property type="match status" value="1"/>
</dbReference>
<dbReference type="Pfam" id="PF04055">
    <property type="entry name" value="Radical_SAM"/>
    <property type="match status" value="1"/>
</dbReference>
<feature type="domain" description="Radical SAM core" evidence="7">
    <location>
        <begin position="210"/>
        <end position="433"/>
    </location>
</feature>
<dbReference type="Proteomes" id="UP001196980">
    <property type="component" value="Unassembled WGS sequence"/>
</dbReference>
<accession>A0ABS6RXE5</accession>
<organism evidence="8 9">
    <name type="scientific">Candidatus Magnetobacterium casense</name>
    <dbReference type="NCBI Taxonomy" id="1455061"/>
    <lineage>
        <taxon>Bacteria</taxon>
        <taxon>Pseudomonadati</taxon>
        <taxon>Nitrospirota</taxon>
        <taxon>Thermodesulfovibrionia</taxon>
        <taxon>Thermodesulfovibrionales</taxon>
        <taxon>Candidatus Magnetobacteriaceae</taxon>
        <taxon>Candidatus Magnetobacterium</taxon>
    </lineage>
</organism>
<dbReference type="InterPro" id="IPR051198">
    <property type="entry name" value="BchE-like"/>
</dbReference>
<comment type="cofactor">
    <cofactor evidence="1">
        <name>[4Fe-4S] cluster</name>
        <dbReference type="ChEBI" id="CHEBI:49883"/>
    </cofactor>
</comment>
<keyword evidence="4" id="KW-0408">Iron</keyword>
<dbReference type="SMART" id="SM00729">
    <property type="entry name" value="Elp3"/>
    <property type="match status" value="1"/>
</dbReference>
<evidence type="ECO:0000256" key="2">
    <source>
        <dbReference type="ARBA" id="ARBA00022691"/>
    </source>
</evidence>
<dbReference type="InterPro" id="IPR006158">
    <property type="entry name" value="Cobalamin-bd"/>
</dbReference>
<comment type="caution">
    <text evidence="8">The sequence shown here is derived from an EMBL/GenBank/DDBJ whole genome shotgun (WGS) entry which is preliminary data.</text>
</comment>
<evidence type="ECO:0000256" key="1">
    <source>
        <dbReference type="ARBA" id="ARBA00001966"/>
    </source>
</evidence>
<evidence type="ECO:0000256" key="5">
    <source>
        <dbReference type="ARBA" id="ARBA00023014"/>
    </source>
</evidence>
<gene>
    <name evidence="8" type="ORF">HWQ67_06855</name>
</gene>
<sequence>MSGDFRVTFLNPPFLRRFSRSQRSPAVTKSATLYYPMWLSYAAATVAGAGFDIDLIDAPADDISIGGVTGRLRAFAPRLIVVDTSTPSIYNDAAMCAPLKEALPDSFIVMVGTHVSALARESLMLQRAVDAVAVGEYDYTLRELAVALSQGTSPAEVKGLVLRDVGQDGERDGCFTDTGRRPLIDNLDDLPFVSPMYRRFLNPRNYFNPNALYPMVTITTSRGCPFECIFCLYPQTMMGHRVRTRSIDNVIAEMHYIVEAFPEAKAIFFEDDTFTVNANRCRMLSETIIKEGLRISWSANARADLTYDTMAAMKAAGCRALCVGFESGSQLLLDGMKKRVSIEVMHRFMRDARRAGILVHGCFMVGLPAETTATMQETLALAKSLNPDTVQFYPVMVYPATVAYNWYKQEGLLQSQDFSAWLTPSGLHNTVIRTHALSSEQLVRFCDHARRQFYLRPRYIAYKLWQSLGSAHELQRNLKSAKTFIRHLMRGSDV</sequence>
<evidence type="ECO:0000259" key="6">
    <source>
        <dbReference type="PROSITE" id="PS51332"/>
    </source>
</evidence>
<proteinExistence type="predicted"/>
<dbReference type="PROSITE" id="PS51918">
    <property type="entry name" value="RADICAL_SAM"/>
    <property type="match status" value="1"/>
</dbReference>
<evidence type="ECO:0000259" key="7">
    <source>
        <dbReference type="PROSITE" id="PS51918"/>
    </source>
</evidence>
<keyword evidence="5" id="KW-0411">Iron-sulfur</keyword>
<dbReference type="CDD" id="cd01335">
    <property type="entry name" value="Radical_SAM"/>
    <property type="match status" value="1"/>
</dbReference>
<dbReference type="Gene3D" id="3.40.50.280">
    <property type="entry name" value="Cobalamin-binding domain"/>
    <property type="match status" value="1"/>
</dbReference>
<dbReference type="InterPro" id="IPR007197">
    <property type="entry name" value="rSAM"/>
</dbReference>
<evidence type="ECO:0000256" key="4">
    <source>
        <dbReference type="ARBA" id="ARBA00023004"/>
    </source>
</evidence>
<keyword evidence="9" id="KW-1185">Reference proteome</keyword>
<dbReference type="SFLD" id="SFLDS00029">
    <property type="entry name" value="Radical_SAM"/>
    <property type="match status" value="1"/>
</dbReference>
<keyword evidence="2" id="KW-0949">S-adenosyl-L-methionine</keyword>
<name>A0ABS6RXE5_9BACT</name>
<dbReference type="PANTHER" id="PTHR43409:SF16">
    <property type="entry name" value="SLR0320 PROTEIN"/>
    <property type="match status" value="1"/>
</dbReference>
<dbReference type="SFLD" id="SFLDG01123">
    <property type="entry name" value="methyltransferase_(Class_B)"/>
    <property type="match status" value="1"/>
</dbReference>
<protein>
    <submittedName>
        <fullName evidence="8">Radical SAM protein</fullName>
    </submittedName>
</protein>
<evidence type="ECO:0000256" key="3">
    <source>
        <dbReference type="ARBA" id="ARBA00022723"/>
    </source>
</evidence>
<dbReference type="EMBL" id="JABXWD010000091">
    <property type="protein sequence ID" value="MBV6341299.1"/>
    <property type="molecule type" value="Genomic_DNA"/>
</dbReference>
<evidence type="ECO:0000313" key="9">
    <source>
        <dbReference type="Proteomes" id="UP001196980"/>
    </source>
</evidence>
<dbReference type="SUPFAM" id="SSF102114">
    <property type="entry name" value="Radical SAM enzymes"/>
    <property type="match status" value="1"/>
</dbReference>
<dbReference type="Gene3D" id="3.80.30.20">
    <property type="entry name" value="tm_1862 like domain"/>
    <property type="match status" value="1"/>
</dbReference>
<dbReference type="PANTHER" id="PTHR43409">
    <property type="entry name" value="ANAEROBIC MAGNESIUM-PROTOPORPHYRIN IX MONOMETHYL ESTER CYCLASE-RELATED"/>
    <property type="match status" value="1"/>
</dbReference>
<dbReference type="InterPro" id="IPR034466">
    <property type="entry name" value="Methyltransferase_Class_B"/>
</dbReference>